<organism evidence="1 2">
    <name type="scientific">Beta vulgaris subsp. vulgaris</name>
    <name type="common">Beet</name>
    <dbReference type="NCBI Taxonomy" id="3555"/>
    <lineage>
        <taxon>Eukaryota</taxon>
        <taxon>Viridiplantae</taxon>
        <taxon>Streptophyta</taxon>
        <taxon>Embryophyta</taxon>
        <taxon>Tracheophyta</taxon>
        <taxon>Spermatophyta</taxon>
        <taxon>Magnoliopsida</taxon>
        <taxon>eudicotyledons</taxon>
        <taxon>Gunneridae</taxon>
        <taxon>Pentapetalae</taxon>
        <taxon>Caryophyllales</taxon>
        <taxon>Chenopodiaceae</taxon>
        <taxon>Betoideae</taxon>
        <taxon>Beta</taxon>
    </lineage>
</organism>
<name>A0A0J8B081_BETVV</name>
<keyword evidence="2" id="KW-1185">Reference proteome</keyword>
<dbReference type="Gramene" id="KMS93303">
    <property type="protein sequence ID" value="KMS93303"/>
    <property type="gene ID" value="BVRB_032840"/>
</dbReference>
<reference evidence="1 2" key="1">
    <citation type="journal article" date="2014" name="Nature">
        <title>The genome of the recently domesticated crop plant sugar beet (Beta vulgaris).</title>
        <authorList>
            <person name="Dohm J.C."/>
            <person name="Minoche A.E."/>
            <person name="Holtgrawe D."/>
            <person name="Capella-Gutierrez S."/>
            <person name="Zakrzewski F."/>
            <person name="Tafer H."/>
            <person name="Rupp O."/>
            <person name="Sorensen T.R."/>
            <person name="Stracke R."/>
            <person name="Reinhardt R."/>
            <person name="Goesmann A."/>
            <person name="Kraft T."/>
            <person name="Schulz B."/>
            <person name="Stadler P.F."/>
            <person name="Schmidt T."/>
            <person name="Gabaldon T."/>
            <person name="Lehrach H."/>
            <person name="Weisshaar B."/>
            <person name="Himmelbauer H."/>
        </authorList>
    </citation>
    <scope>NUCLEOTIDE SEQUENCE [LARGE SCALE GENOMIC DNA]</scope>
    <source>
        <tissue evidence="1">Taproot</tissue>
    </source>
</reference>
<gene>
    <name evidence="1" type="ORF">BVRB_032840</name>
</gene>
<dbReference type="Proteomes" id="UP000035740">
    <property type="component" value="Unassembled WGS sequence"/>
</dbReference>
<evidence type="ECO:0000313" key="2">
    <source>
        <dbReference type="Proteomes" id="UP000035740"/>
    </source>
</evidence>
<dbReference type="AlphaFoldDB" id="A0A0J8B081"/>
<feature type="non-terminal residue" evidence="1">
    <location>
        <position position="1"/>
    </location>
</feature>
<protein>
    <submittedName>
        <fullName evidence="1">Uncharacterized protein</fullName>
    </submittedName>
</protein>
<proteinExistence type="predicted"/>
<accession>A0A0J8B081</accession>
<evidence type="ECO:0000313" key="1">
    <source>
        <dbReference type="EMBL" id="KMS93303.1"/>
    </source>
</evidence>
<dbReference type="EMBL" id="KQ104368">
    <property type="protein sequence ID" value="KMS93303.1"/>
    <property type="molecule type" value="Genomic_DNA"/>
</dbReference>
<sequence>ERNALRVILENKVAYLIERIESGIDEDKAEIGPRTRREIQILRRLVRASIQAIEHSDEMNGLRELV</sequence>